<dbReference type="EMBL" id="JFZT01000065">
    <property type="protein sequence ID" value="EZQ01645.1"/>
    <property type="molecule type" value="Genomic_DNA"/>
</dbReference>
<dbReference type="Gene3D" id="3.40.50.1820">
    <property type="entry name" value="alpha/beta hydrolase"/>
    <property type="match status" value="1"/>
</dbReference>
<dbReference type="Pfam" id="PF00561">
    <property type="entry name" value="Abhydrolase_1"/>
    <property type="match status" value="1"/>
</dbReference>
<dbReference type="PANTHER" id="PTHR43689:SF8">
    <property type="entry name" value="ALPHA_BETA-HYDROLASES SUPERFAMILY PROTEIN"/>
    <property type="match status" value="1"/>
</dbReference>
<evidence type="ECO:0000313" key="2">
    <source>
        <dbReference type="EMBL" id="EZQ01645.1"/>
    </source>
</evidence>
<reference evidence="2 3" key="1">
    <citation type="submission" date="2014-03" db="EMBL/GenBank/DDBJ databases">
        <title>Draft genome sequence of the novel thermoacidophilic archaea Acidianus copahuensis ALE1 strain, isolated from Copahue volcanic area in Neuquen Argentina.</title>
        <authorList>
            <person name="Urbieta M.S."/>
            <person name="Rascovan N."/>
            <person name="Castro C."/>
            <person name="Revale S."/>
            <person name="Giaveno M.A."/>
            <person name="Vazquez M.P."/>
            <person name="Donati E.R."/>
        </authorList>
    </citation>
    <scope>NUCLEOTIDE SEQUENCE [LARGE SCALE GENOMIC DNA]</scope>
    <source>
        <strain evidence="2 3">ALE1</strain>
    </source>
</reference>
<protein>
    <recommendedName>
        <fullName evidence="1">AB hydrolase-1 domain-containing protein</fullName>
    </recommendedName>
</protein>
<dbReference type="STRING" id="1160895.CM19_12585"/>
<dbReference type="PANTHER" id="PTHR43689">
    <property type="entry name" value="HYDROLASE"/>
    <property type="match status" value="1"/>
</dbReference>
<comment type="caution">
    <text evidence="2">The sequence shown here is derived from an EMBL/GenBank/DDBJ whole genome shotgun (WGS) entry which is preliminary data.</text>
</comment>
<dbReference type="RefSeq" id="WP_048100686.1">
    <property type="nucleotide sequence ID" value="NZ_JFZT01000065.1"/>
</dbReference>
<gene>
    <name evidence="2" type="ORF">CM19_12585</name>
</gene>
<name>A0A031LJH0_9CREN</name>
<feature type="domain" description="AB hydrolase-1" evidence="1">
    <location>
        <begin position="87"/>
        <end position="149"/>
    </location>
</feature>
<evidence type="ECO:0000313" key="3">
    <source>
        <dbReference type="Proteomes" id="UP000024332"/>
    </source>
</evidence>
<accession>A0A031LJH0</accession>
<evidence type="ECO:0000259" key="1">
    <source>
        <dbReference type="Pfam" id="PF00561"/>
    </source>
</evidence>
<keyword evidence="3" id="KW-1185">Reference proteome</keyword>
<dbReference type="Proteomes" id="UP000024332">
    <property type="component" value="Unassembled WGS sequence"/>
</dbReference>
<dbReference type="InterPro" id="IPR000073">
    <property type="entry name" value="AB_hydrolase_1"/>
</dbReference>
<dbReference type="SUPFAM" id="SSF53474">
    <property type="entry name" value="alpha/beta-Hydrolases"/>
    <property type="match status" value="1"/>
</dbReference>
<dbReference type="InterPro" id="IPR029058">
    <property type="entry name" value="AB_hydrolase_fold"/>
</dbReference>
<dbReference type="AlphaFoldDB" id="A0A031LJH0"/>
<sequence>MRGIVSSMILVDSAGMDYWPTQTILRLKDPKWDDYIKRVDMLEGFYNSLRQGVVRKEKITMEVAKMYAEPFSSKEGKRAYLRAARALDFRDTLKALPELNKVKIPTLIIWGDQDVYIPYFHGIRLSNQIPSSKFILLKDIGHFVSEDDPLLLASIIKGFVDIYLVSE</sequence>
<proteinExistence type="predicted"/>
<organism evidence="2 3">
    <name type="scientific">Candidatus Acidianus copahuensis</name>
    <dbReference type="NCBI Taxonomy" id="1160895"/>
    <lineage>
        <taxon>Archaea</taxon>
        <taxon>Thermoproteota</taxon>
        <taxon>Thermoprotei</taxon>
        <taxon>Sulfolobales</taxon>
        <taxon>Sulfolobaceae</taxon>
        <taxon>Acidianus</taxon>
    </lineage>
</organism>
<feature type="non-terminal residue" evidence="2">
    <location>
        <position position="1"/>
    </location>
</feature>